<dbReference type="InterPro" id="IPR025657">
    <property type="entry name" value="RadC_JAB"/>
</dbReference>
<dbReference type="NCBIfam" id="TIGR00608">
    <property type="entry name" value="radc"/>
    <property type="match status" value="1"/>
</dbReference>
<dbReference type="CDD" id="cd08071">
    <property type="entry name" value="MPN_DUF2466"/>
    <property type="match status" value="1"/>
</dbReference>
<evidence type="ECO:0000313" key="9">
    <source>
        <dbReference type="Proteomes" id="UP001387110"/>
    </source>
</evidence>
<dbReference type="PROSITE" id="PS50249">
    <property type="entry name" value="MPN"/>
    <property type="match status" value="1"/>
</dbReference>
<sequence>MKLTTLVEITRIRQEVREPDVVLETTHITSPEDAFCVAKRFIQDDDREVFLVILLNTKNRVIAVHRAHVGSINSSVVHPREIFKSAILNNATSLIVSHQHPSGDPHPSREDIEVTERLVEVGRIVGIQLLDHIIVGAGEEYVSLKAQGVL</sequence>
<dbReference type="PANTHER" id="PTHR30471">
    <property type="entry name" value="DNA REPAIR PROTEIN RADC"/>
    <property type="match status" value="1"/>
</dbReference>
<dbReference type="Pfam" id="PF04002">
    <property type="entry name" value="RadC"/>
    <property type="match status" value="1"/>
</dbReference>
<feature type="domain" description="MPN" evidence="7">
    <location>
        <begin position="27"/>
        <end position="150"/>
    </location>
</feature>
<name>A0ABU8ELL1_9BACL</name>
<evidence type="ECO:0000256" key="4">
    <source>
        <dbReference type="ARBA" id="ARBA00022801"/>
    </source>
</evidence>
<comment type="caution">
    <text evidence="8">The sequence shown here is derived from an EMBL/GenBank/DDBJ whole genome shotgun (WGS) entry which is preliminary data.</text>
</comment>
<organism evidence="8 9">
    <name type="scientific">Exiguobacterium indicum</name>
    <dbReference type="NCBI Taxonomy" id="296995"/>
    <lineage>
        <taxon>Bacteria</taxon>
        <taxon>Bacillati</taxon>
        <taxon>Bacillota</taxon>
        <taxon>Bacilli</taxon>
        <taxon>Bacillales</taxon>
        <taxon>Bacillales Family XII. Incertae Sedis</taxon>
        <taxon>Exiguobacterium</taxon>
    </lineage>
</organism>
<evidence type="ECO:0000256" key="1">
    <source>
        <dbReference type="ARBA" id="ARBA00010243"/>
    </source>
</evidence>
<keyword evidence="6" id="KW-0482">Metalloprotease</keyword>
<protein>
    <submittedName>
        <fullName evidence="8">JAB domain-containing protein</fullName>
    </submittedName>
</protein>
<dbReference type="RefSeq" id="WP_336449672.1">
    <property type="nucleotide sequence ID" value="NZ_JBAWKY010000006.1"/>
</dbReference>
<keyword evidence="4" id="KW-0378">Hydrolase</keyword>
<gene>
    <name evidence="8" type="ORF">SZL87_15435</name>
</gene>
<keyword evidence="9" id="KW-1185">Reference proteome</keyword>
<comment type="similarity">
    <text evidence="1">Belongs to the UPF0758 family.</text>
</comment>
<evidence type="ECO:0000256" key="3">
    <source>
        <dbReference type="ARBA" id="ARBA00022723"/>
    </source>
</evidence>
<evidence type="ECO:0000256" key="5">
    <source>
        <dbReference type="ARBA" id="ARBA00022833"/>
    </source>
</evidence>
<dbReference type="Gene3D" id="3.40.140.10">
    <property type="entry name" value="Cytidine Deaminase, domain 2"/>
    <property type="match status" value="1"/>
</dbReference>
<reference evidence="8 9" key="1">
    <citation type="submission" date="2023-12" db="EMBL/GenBank/DDBJ databases">
        <authorList>
            <person name="Easwaran N."/>
            <person name="Lazarus H.P.S."/>
        </authorList>
    </citation>
    <scope>NUCLEOTIDE SEQUENCE [LARGE SCALE GENOMIC DNA]</scope>
    <source>
        <strain evidence="8 9">VIT-2023</strain>
    </source>
</reference>
<accession>A0ABU8ELL1</accession>
<dbReference type="EMBL" id="JBAWKY010000006">
    <property type="protein sequence ID" value="MEI4463817.1"/>
    <property type="molecule type" value="Genomic_DNA"/>
</dbReference>
<dbReference type="PANTHER" id="PTHR30471:SF3">
    <property type="entry name" value="UPF0758 PROTEIN YEES-RELATED"/>
    <property type="match status" value="1"/>
</dbReference>
<evidence type="ECO:0000256" key="2">
    <source>
        <dbReference type="ARBA" id="ARBA00022670"/>
    </source>
</evidence>
<keyword evidence="5" id="KW-0862">Zinc</keyword>
<evidence type="ECO:0000256" key="6">
    <source>
        <dbReference type="ARBA" id="ARBA00023049"/>
    </source>
</evidence>
<dbReference type="InterPro" id="IPR037518">
    <property type="entry name" value="MPN"/>
</dbReference>
<evidence type="ECO:0000313" key="8">
    <source>
        <dbReference type="EMBL" id="MEI4463817.1"/>
    </source>
</evidence>
<keyword evidence="3" id="KW-0479">Metal-binding</keyword>
<keyword evidence="2" id="KW-0645">Protease</keyword>
<proteinExistence type="inferred from homology"/>
<evidence type="ECO:0000259" key="7">
    <source>
        <dbReference type="PROSITE" id="PS50249"/>
    </source>
</evidence>
<dbReference type="InterPro" id="IPR001405">
    <property type="entry name" value="UPF0758"/>
</dbReference>
<dbReference type="Proteomes" id="UP001387110">
    <property type="component" value="Unassembled WGS sequence"/>
</dbReference>